<feature type="compositionally biased region" description="Basic and acidic residues" evidence="1">
    <location>
        <begin position="27"/>
        <end position="40"/>
    </location>
</feature>
<dbReference type="PANTHER" id="PTHR33641:SF16">
    <property type="entry name" value="AVR9_CF-9 RAPIDLY ELICITED PROTEIN"/>
    <property type="match status" value="1"/>
</dbReference>
<evidence type="ECO:0000313" key="2">
    <source>
        <dbReference type="EMBL" id="KAB1205207.1"/>
    </source>
</evidence>
<dbReference type="EMBL" id="RXIC02000025">
    <property type="protein sequence ID" value="KAB1205207.1"/>
    <property type="molecule type" value="Genomic_DNA"/>
</dbReference>
<accession>A0A6A1UZY5</accession>
<feature type="region of interest" description="Disordered" evidence="1">
    <location>
        <begin position="17"/>
        <end position="63"/>
    </location>
</feature>
<gene>
    <name evidence="2" type="ORF">CJ030_MR7G021965</name>
</gene>
<protein>
    <submittedName>
        <fullName evidence="2">Uncharacterized protein</fullName>
    </submittedName>
</protein>
<name>A0A6A1UZY5_9ROSI</name>
<dbReference type="Proteomes" id="UP000516437">
    <property type="component" value="Chromosome 7"/>
</dbReference>
<keyword evidence="3" id="KW-1185">Reference proteome</keyword>
<evidence type="ECO:0000313" key="3">
    <source>
        <dbReference type="Proteomes" id="UP000516437"/>
    </source>
</evidence>
<dbReference type="PANTHER" id="PTHR33641">
    <property type="entry name" value="OS06G0133500 PROTEIN"/>
    <property type="match status" value="1"/>
</dbReference>
<reference evidence="2 3" key="1">
    <citation type="journal article" date="2019" name="Plant Biotechnol. J.">
        <title>The red bayberry genome and genetic basis of sex determination.</title>
        <authorList>
            <person name="Jia H.M."/>
            <person name="Jia H.J."/>
            <person name="Cai Q.L."/>
            <person name="Wang Y."/>
            <person name="Zhao H.B."/>
            <person name="Yang W.F."/>
            <person name="Wang G.Y."/>
            <person name="Li Y.H."/>
            <person name="Zhan D.L."/>
            <person name="Shen Y.T."/>
            <person name="Niu Q.F."/>
            <person name="Chang L."/>
            <person name="Qiu J."/>
            <person name="Zhao L."/>
            <person name="Xie H.B."/>
            <person name="Fu W.Y."/>
            <person name="Jin J."/>
            <person name="Li X.W."/>
            <person name="Jiao Y."/>
            <person name="Zhou C.C."/>
            <person name="Tu T."/>
            <person name="Chai C.Y."/>
            <person name="Gao J.L."/>
            <person name="Fan L.J."/>
            <person name="van de Weg E."/>
            <person name="Wang J.Y."/>
            <person name="Gao Z.S."/>
        </authorList>
    </citation>
    <scope>NUCLEOTIDE SEQUENCE [LARGE SCALE GENOMIC DNA]</scope>
    <source>
        <tissue evidence="2">Leaves</tissue>
    </source>
</reference>
<dbReference type="AlphaFoldDB" id="A0A6A1UZY5"/>
<comment type="caution">
    <text evidence="2">The sequence shown here is derived from an EMBL/GenBank/DDBJ whole genome shotgun (WGS) entry which is preliminary data.</text>
</comment>
<organism evidence="2 3">
    <name type="scientific">Morella rubra</name>
    <name type="common">Chinese bayberry</name>
    <dbReference type="NCBI Taxonomy" id="262757"/>
    <lineage>
        <taxon>Eukaryota</taxon>
        <taxon>Viridiplantae</taxon>
        <taxon>Streptophyta</taxon>
        <taxon>Embryophyta</taxon>
        <taxon>Tracheophyta</taxon>
        <taxon>Spermatophyta</taxon>
        <taxon>Magnoliopsida</taxon>
        <taxon>eudicotyledons</taxon>
        <taxon>Gunneridae</taxon>
        <taxon>Pentapetalae</taxon>
        <taxon>rosids</taxon>
        <taxon>fabids</taxon>
        <taxon>Fagales</taxon>
        <taxon>Myricaceae</taxon>
        <taxon>Morella</taxon>
    </lineage>
</organism>
<proteinExistence type="predicted"/>
<evidence type="ECO:0000256" key="1">
    <source>
        <dbReference type="SAM" id="MobiDB-lite"/>
    </source>
</evidence>
<sequence length="78" mass="8864">MSMFSPFDALCAESKGHKMSLWTSSNKEPKPTPKPVEKEGTSTTTNVSKPQQPLQKQRRPRFAPEIDGIHFFETILPY</sequence>